<sequence>MQNKYGIFFRFNRSLVQIAFPKYNVQLPETLNEPVVFVSHHQNLFGPFVMLNSFPETVRTWVLHDFLDQRACYKQYADFTFTERFGWNKYLAKSIALPISFFIPKLLKSGRGIPVYRGSREILETFRTSVEALETGNPIAIFPDVDYSDTSSTVNELYDGFLYLEKYYFNKTGKHICFIPAYVSKNLKTIVAEQKIYFRDEADFKTERKVVLQKIQDNLNMLARKCGEQ</sequence>
<name>A0A345PCU8_9BACI</name>
<dbReference type="GO" id="GO:0016746">
    <property type="term" value="F:acyltransferase activity"/>
    <property type="evidence" value="ECO:0007669"/>
    <property type="project" value="UniProtKB-KW"/>
</dbReference>
<dbReference type="KEGG" id="ocn:CUC15_02000"/>
<dbReference type="OrthoDB" id="2165242at2"/>
<proteinExistence type="predicted"/>
<keyword evidence="1" id="KW-0808">Transferase</keyword>
<dbReference type="EMBL" id="CP024848">
    <property type="protein sequence ID" value="AXI07828.1"/>
    <property type="molecule type" value="Genomic_DNA"/>
</dbReference>
<dbReference type="RefSeq" id="WP_114915122.1">
    <property type="nucleotide sequence ID" value="NZ_CP024848.1"/>
</dbReference>
<dbReference type="Proteomes" id="UP000253908">
    <property type="component" value="Chromosome"/>
</dbReference>
<organism evidence="1 2">
    <name type="scientific">Oceanobacillus zhaokaii</name>
    <dbReference type="NCBI Taxonomy" id="2052660"/>
    <lineage>
        <taxon>Bacteria</taxon>
        <taxon>Bacillati</taxon>
        <taxon>Bacillota</taxon>
        <taxon>Bacilli</taxon>
        <taxon>Bacillales</taxon>
        <taxon>Bacillaceae</taxon>
        <taxon>Oceanobacillus</taxon>
    </lineage>
</organism>
<keyword evidence="2" id="KW-1185">Reference proteome</keyword>
<accession>A0A345PCU8</accession>
<evidence type="ECO:0000313" key="2">
    <source>
        <dbReference type="Proteomes" id="UP000253908"/>
    </source>
</evidence>
<dbReference type="AlphaFoldDB" id="A0A345PCU8"/>
<protein>
    <submittedName>
        <fullName evidence="1">Glycerol acyltransferase</fullName>
    </submittedName>
</protein>
<keyword evidence="1" id="KW-0012">Acyltransferase</keyword>
<gene>
    <name evidence="1" type="ORF">CUC15_02000</name>
</gene>
<reference evidence="2" key="1">
    <citation type="submission" date="2017-11" db="EMBL/GenBank/DDBJ databases">
        <authorList>
            <person name="Zhu W."/>
        </authorList>
    </citation>
    <scope>NUCLEOTIDE SEQUENCE [LARGE SCALE GENOMIC DNA]</scope>
    <source>
        <strain evidence="2">160</strain>
    </source>
</reference>
<evidence type="ECO:0000313" key="1">
    <source>
        <dbReference type="EMBL" id="AXI07828.1"/>
    </source>
</evidence>